<evidence type="ECO:0000313" key="3">
    <source>
        <dbReference type="Proteomes" id="UP000006591"/>
    </source>
</evidence>
<name>A0A0E0HZ98_ORYNI</name>
<dbReference type="Gramene" id="ONIVA07G09120.1">
    <property type="protein sequence ID" value="ONIVA07G09120.1"/>
    <property type="gene ID" value="ONIVA07G09120"/>
</dbReference>
<protein>
    <submittedName>
        <fullName evidence="2">Uncharacterized protein</fullName>
    </submittedName>
</protein>
<sequence length="95" mass="9633">MPASAATGATRAGLPVSTSHDAAPAYDRHRALLVGAPFPPIPTTFLPSTACNHTLPASPCHLHVRVAASTQPHTTVGGLGVALPHRGGRIQMGEG</sequence>
<proteinExistence type="predicted"/>
<reference evidence="2" key="1">
    <citation type="submission" date="2015-04" db="UniProtKB">
        <authorList>
            <consortium name="EnsemblPlants"/>
        </authorList>
    </citation>
    <scope>IDENTIFICATION</scope>
    <source>
        <strain evidence="2">SL10</strain>
    </source>
</reference>
<organism evidence="2">
    <name type="scientific">Oryza nivara</name>
    <name type="common">Indian wild rice</name>
    <name type="synonym">Oryza sativa f. spontanea</name>
    <dbReference type="NCBI Taxonomy" id="4536"/>
    <lineage>
        <taxon>Eukaryota</taxon>
        <taxon>Viridiplantae</taxon>
        <taxon>Streptophyta</taxon>
        <taxon>Embryophyta</taxon>
        <taxon>Tracheophyta</taxon>
        <taxon>Spermatophyta</taxon>
        <taxon>Magnoliopsida</taxon>
        <taxon>Liliopsida</taxon>
        <taxon>Poales</taxon>
        <taxon>Poaceae</taxon>
        <taxon>BOP clade</taxon>
        <taxon>Oryzoideae</taxon>
        <taxon>Oryzeae</taxon>
        <taxon>Oryzinae</taxon>
        <taxon>Oryza</taxon>
    </lineage>
</organism>
<dbReference type="Proteomes" id="UP000006591">
    <property type="component" value="Chromosome 7"/>
</dbReference>
<evidence type="ECO:0000256" key="1">
    <source>
        <dbReference type="SAM" id="MobiDB-lite"/>
    </source>
</evidence>
<dbReference type="HOGENOM" id="CLU_2376458_0_0_1"/>
<accession>A0A0E0HZ98</accession>
<reference evidence="2" key="2">
    <citation type="submission" date="2018-04" db="EMBL/GenBank/DDBJ databases">
        <title>OnivRS2 (Oryza nivara Reference Sequence Version 2).</title>
        <authorList>
            <person name="Zhang J."/>
            <person name="Kudrna D."/>
            <person name="Lee S."/>
            <person name="Talag J."/>
            <person name="Rajasekar S."/>
            <person name="Welchert J."/>
            <person name="Hsing Y.-I."/>
            <person name="Wing R.A."/>
        </authorList>
    </citation>
    <scope>NUCLEOTIDE SEQUENCE [LARGE SCALE GENOMIC DNA]</scope>
    <source>
        <strain evidence="2">SL10</strain>
    </source>
</reference>
<dbReference type="EnsemblPlants" id="ONIVA07G09120.1">
    <property type="protein sequence ID" value="ONIVA07G09120.1"/>
    <property type="gene ID" value="ONIVA07G09120"/>
</dbReference>
<dbReference type="AlphaFoldDB" id="A0A0E0HZ98"/>
<evidence type="ECO:0000313" key="2">
    <source>
        <dbReference type="EnsemblPlants" id="ONIVA07G09120.1"/>
    </source>
</evidence>
<feature type="region of interest" description="Disordered" evidence="1">
    <location>
        <begin position="1"/>
        <end position="21"/>
    </location>
</feature>
<keyword evidence="3" id="KW-1185">Reference proteome</keyword>